<dbReference type="SUPFAM" id="SSF52402">
    <property type="entry name" value="Adenine nucleotide alpha hydrolases-like"/>
    <property type="match status" value="1"/>
</dbReference>
<feature type="domain" description="Asparagine synthetase" evidence="1">
    <location>
        <begin position="62"/>
        <end position="372"/>
    </location>
</feature>
<dbReference type="RefSeq" id="WP_065210829.1">
    <property type="nucleotide sequence ID" value="NZ_CP016178.1"/>
</dbReference>
<dbReference type="Pfam" id="PF00733">
    <property type="entry name" value="Asn_synthase"/>
    <property type="match status" value="1"/>
</dbReference>
<evidence type="ECO:0000259" key="1">
    <source>
        <dbReference type="Pfam" id="PF00733"/>
    </source>
</evidence>
<gene>
    <name evidence="2" type="ORF">A6E01_17245</name>
</gene>
<sequence>MAIDKVKISTISKYMISPIENYLNIDSVAAEGKEKFENYIYRMKSSNYRGDSDPSIDTLLKNISEAIKRSIGDKRVLLLLSDGKDSMSLAVALANLNIKCETLTLLRTDDIELKSFVEEKAYELGHTPHFIDSNTILDSFDINYFLDACSKMNQPVMDQGFIYFLFGLKTFFEKKSLNVDEYVVLDGLGNDETFGYIPSSTQLKSYYLSRFGLWKLIPKHLNFLKWFLRSPAESHGDLSALGCVFKFPYSFNINKYFSLISNSNDPENIIDFRAYSRGSFHDHQCMMAKASISCEQIGTSVEFPWLDKQLAEYTFNLPVRSKYDFRKLENKLLLRQLLVNNISWSQSKRGVDLYFDLDYELFLDNTLGSMISTAHRDELTTSKLPNYVKKRAALELVNLYGYCLSKGMKQKEINDLIG</sequence>
<dbReference type="InterPro" id="IPR001962">
    <property type="entry name" value="Asn_synthase"/>
</dbReference>
<dbReference type="KEGG" id="vbr:A6E01_17245"/>
<accession>A0AAN0XYQ2</accession>
<dbReference type="Gene3D" id="3.40.50.620">
    <property type="entry name" value="HUPs"/>
    <property type="match status" value="1"/>
</dbReference>
<name>A0AAN0XYQ2_9VIBR</name>
<organism evidence="2 3">
    <name type="scientific">Vibrio breoganii</name>
    <dbReference type="NCBI Taxonomy" id="553239"/>
    <lineage>
        <taxon>Bacteria</taxon>
        <taxon>Pseudomonadati</taxon>
        <taxon>Pseudomonadota</taxon>
        <taxon>Gammaproteobacteria</taxon>
        <taxon>Vibrionales</taxon>
        <taxon>Vibrionaceae</taxon>
        <taxon>Vibrio</taxon>
    </lineage>
</organism>
<proteinExistence type="predicted"/>
<dbReference type="AlphaFoldDB" id="A0AAN0XYQ2"/>
<dbReference type="EMBL" id="CP016178">
    <property type="protein sequence ID" value="ANO34929.1"/>
    <property type="molecule type" value="Genomic_DNA"/>
</dbReference>
<evidence type="ECO:0000313" key="3">
    <source>
        <dbReference type="Proteomes" id="UP000092018"/>
    </source>
</evidence>
<dbReference type="InterPro" id="IPR014729">
    <property type="entry name" value="Rossmann-like_a/b/a_fold"/>
</dbReference>
<dbReference type="GO" id="GO:0004066">
    <property type="term" value="F:asparagine synthase (glutamine-hydrolyzing) activity"/>
    <property type="evidence" value="ECO:0007669"/>
    <property type="project" value="InterPro"/>
</dbReference>
<dbReference type="Proteomes" id="UP000092018">
    <property type="component" value="Chromosome 2"/>
</dbReference>
<evidence type="ECO:0000313" key="2">
    <source>
        <dbReference type="EMBL" id="ANO34929.1"/>
    </source>
</evidence>
<reference evidence="2 3" key="1">
    <citation type="submission" date="2016-06" db="EMBL/GenBank/DDBJ databases">
        <title>Adaptive Radiation by Waves of Gene Transfer Leads to Fine-Scale Resource Partitioning in Marine Microbes.</title>
        <authorList>
            <person name="Hehemann J.-H."/>
            <person name="Arevalo P."/>
            <person name="Datta M.S."/>
            <person name="Yu X."/>
            <person name="Corzett C."/>
            <person name="Henschel A."/>
            <person name="Preheim S.P."/>
            <person name="Timberlake S."/>
            <person name="Alm E.J."/>
            <person name="Polz M.F."/>
        </authorList>
    </citation>
    <scope>NUCLEOTIDE SEQUENCE [LARGE SCALE GENOMIC DNA]</scope>
    <source>
        <strain evidence="2 3">FF50</strain>
    </source>
</reference>
<protein>
    <recommendedName>
        <fullName evidence="1">Asparagine synthetase domain-containing protein</fullName>
    </recommendedName>
</protein>
<dbReference type="GO" id="GO:0006529">
    <property type="term" value="P:asparagine biosynthetic process"/>
    <property type="evidence" value="ECO:0007669"/>
    <property type="project" value="InterPro"/>
</dbReference>